<feature type="domain" description="BIG2" evidence="2">
    <location>
        <begin position="441"/>
        <end position="530"/>
    </location>
</feature>
<dbReference type="InterPro" id="IPR008964">
    <property type="entry name" value="Invasin/intimin_cell_adhesion"/>
</dbReference>
<evidence type="ECO:0000313" key="3">
    <source>
        <dbReference type="EMBL" id="PJG58032.1"/>
    </source>
</evidence>
<comment type="caution">
    <text evidence="3">The sequence shown here is derived from an EMBL/GenBank/DDBJ whole genome shotgun (WGS) entry which is preliminary data.</text>
</comment>
<feature type="domain" description="BIG2" evidence="2">
    <location>
        <begin position="539"/>
        <end position="627"/>
    </location>
</feature>
<dbReference type="Proteomes" id="UP000235861">
    <property type="component" value="Unassembled WGS sequence"/>
</dbReference>
<evidence type="ECO:0000313" key="4">
    <source>
        <dbReference type="Proteomes" id="UP000235861"/>
    </source>
</evidence>
<organism evidence="3 4">
    <name type="scientific">Aeromonas cavernicola</name>
    <dbReference type="NCBI Taxonomy" id="1006623"/>
    <lineage>
        <taxon>Bacteria</taxon>
        <taxon>Pseudomonadati</taxon>
        <taxon>Pseudomonadota</taxon>
        <taxon>Gammaproteobacteria</taxon>
        <taxon>Aeromonadales</taxon>
        <taxon>Aeromonadaceae</taxon>
        <taxon>Aeromonas</taxon>
    </lineage>
</organism>
<sequence>MYETTPSAKLAASINHAVVYWVGNAMKVMWSYLTTIFLIMTLAATLTGCDSKNSSKVTANKPHIIVTPDVVSLPLGLSQQFTATLVNSDLSTQDITNDVQWSSSAPAVAAITASGNAVGQGVGTATISAVFSLRGTVLSATANLTVSNAIITQLMVTPANDTVPVGLTLGFTATALFSDNSTRVMTDDPALIWSSSAPTIAAISSTGGPGSGMATGLSSGQATITATLTTKAAPWTASANLIVSDAVITQLTVTPANDTVPVGLTLGFTATALLSDNTTQVVTDDPALNWVSNDPSIATISSVNGSGSGVATGISAGQATISATLTAKGVALTASTNLMVSDAVITQLTVTPANDTVPVGLTLGFTATALLSDNTTQVVTDDPALSWSSSAPSIATISNFGGPGSGIVTGVGVGDAIITATLLVNGTSLPATADLRVSAAVITQLTVTPASSSVPTGLTLGFTATARLSDNTVQVVTDDPALSWSSSAPSIATISSLNGLGSGVATGISVGTTIITASVSVNGNQVTDSTSLNVFNNVTLTALTITPAAPSIPVGLSRSFIATATFSDNSTQVVTDDPAVSWISDTPGVATITSLNGPGSGVAKGVAVGTTVIRASMAGIPSNSEILTVTPASLLTITIDPQPTAVVQGRSQQLTATGSYSDGSTQNLTSVVAWRSSDNAIMTTSGVGVINGIFEGEAIVYAGLGGVEGSSPVTVARGPGIIAVGTGLAIGSAGLGCLTDGNTNNQYDNTCVTYSLATPGFGWVAYDTHITMSSAAIVPVKKITFMGYWRQELAGSLGNWMVLGCQDPACNDFVQISDPISLAFKVTIPLTTTAGFPFYRMVFLGGPVDPNEGGGTANFAEVLTEF</sequence>
<feature type="domain" description="BIG2" evidence="2">
    <location>
        <begin position="247"/>
        <end position="334"/>
    </location>
</feature>
<evidence type="ECO:0000259" key="2">
    <source>
        <dbReference type="SMART" id="SM00635"/>
    </source>
</evidence>
<feature type="domain" description="BIG2" evidence="2">
    <location>
        <begin position="344"/>
        <end position="432"/>
    </location>
</feature>
<keyword evidence="1" id="KW-0472">Membrane</keyword>
<dbReference type="SMART" id="SM00635">
    <property type="entry name" value="BID_2"/>
    <property type="match status" value="7"/>
</dbReference>
<dbReference type="Gene3D" id="2.60.40.1080">
    <property type="match status" value="7"/>
</dbReference>
<protein>
    <recommendedName>
        <fullName evidence="2">BIG2 domain-containing protein</fullName>
    </recommendedName>
</protein>
<dbReference type="Pfam" id="PF02368">
    <property type="entry name" value="Big_2"/>
    <property type="match status" value="5"/>
</dbReference>
<gene>
    <name evidence="3" type="ORF">CUC53_14745</name>
</gene>
<reference evidence="3 4" key="1">
    <citation type="submission" date="2017-11" db="EMBL/GenBank/DDBJ databases">
        <title>Draft genome sequence of environmental isolate Aeromonas cavernicola sp. nov. MDC 2508.</title>
        <authorList>
            <person name="Colston S.M."/>
            <person name="Navarro A."/>
            <person name="Martinez-Murcia A.J."/>
            <person name="Graf J."/>
        </authorList>
    </citation>
    <scope>NUCLEOTIDE SEQUENCE [LARGE SCALE GENOMIC DNA]</scope>
    <source>
        <strain evidence="3 4">MDC 2508</strain>
    </source>
</reference>
<name>A0A2H9U1V3_9GAMM</name>
<accession>A0A2H9U1V3</accession>
<dbReference type="AlphaFoldDB" id="A0A2H9U1V3"/>
<keyword evidence="1" id="KW-1133">Transmembrane helix</keyword>
<dbReference type="InterPro" id="IPR003343">
    <property type="entry name" value="Big_2"/>
</dbReference>
<keyword evidence="4" id="KW-1185">Reference proteome</keyword>
<feature type="domain" description="BIG2" evidence="2">
    <location>
        <begin position="60"/>
        <end position="141"/>
    </location>
</feature>
<dbReference type="EMBL" id="PGGC01000141">
    <property type="protein sequence ID" value="PJG58032.1"/>
    <property type="molecule type" value="Genomic_DNA"/>
</dbReference>
<evidence type="ECO:0000256" key="1">
    <source>
        <dbReference type="SAM" id="Phobius"/>
    </source>
</evidence>
<feature type="domain" description="BIG2" evidence="2">
    <location>
        <begin position="633"/>
        <end position="714"/>
    </location>
</feature>
<feature type="transmembrane region" description="Helical" evidence="1">
    <location>
        <begin position="29"/>
        <end position="49"/>
    </location>
</feature>
<dbReference type="SUPFAM" id="SSF49373">
    <property type="entry name" value="Invasin/intimin cell-adhesion fragments"/>
    <property type="match status" value="5"/>
</dbReference>
<dbReference type="OrthoDB" id="5579491at2"/>
<keyword evidence="1" id="KW-0812">Transmembrane</keyword>
<feature type="domain" description="BIG2" evidence="2">
    <location>
        <begin position="150"/>
        <end position="237"/>
    </location>
</feature>
<proteinExistence type="predicted"/>